<name>A0A087AZN8_9BIFI</name>
<accession>A0A087AZN8</accession>
<dbReference type="EC" id="2.7.1.85" evidence="2"/>
<keyword evidence="2" id="KW-0808">Transferase</keyword>
<dbReference type="SUPFAM" id="SSF53067">
    <property type="entry name" value="Actin-like ATPase domain"/>
    <property type="match status" value="1"/>
</dbReference>
<dbReference type="Gene3D" id="3.30.420.40">
    <property type="match status" value="2"/>
</dbReference>
<dbReference type="eggNOG" id="COG1940">
    <property type="taxonomic scope" value="Bacteria"/>
</dbReference>
<reference evidence="2 3" key="1">
    <citation type="submission" date="2014-03" db="EMBL/GenBank/DDBJ databases">
        <title>Genomics of Bifidobacteria.</title>
        <authorList>
            <person name="Ventura M."/>
            <person name="Milani C."/>
            <person name="Lugli G.A."/>
        </authorList>
    </citation>
    <scope>NUCLEOTIDE SEQUENCE [LARGE SCALE GENOMIC DNA]</scope>
    <source>
        <strain evidence="2 3">LMG 10738</strain>
    </source>
</reference>
<dbReference type="PANTHER" id="PTHR18964:SF165">
    <property type="entry name" value="BETA-GLUCOSIDE KINASE"/>
    <property type="match status" value="1"/>
</dbReference>
<sequence>MTQQSRKHHVLVFEVNTNFTRYALFTDGRMGIPGTIATPNKDVDAFYEALGQIVLRQQVPLDGVSISCPGFIDTKTQTVQTAQSAGVLAMLRRRQVGKELVERIGRPDIPTWLENDANCAAMAERLSGNARKLDDFVLLTLDTGLGGAMFLDGKLRRGKDWRAAEFGMMIINYDSAGPLPLHDFVSTTKLSEWYAEEFGGAPGDVLPSSLFRQLDNPRVYAIVERWLKYVAVAVLNVVATVDPQAVLIGGSISREPRLLPMLEDALDTLRDWRDFKTSIKRCKHGGNAGLMGAYYAFMEEMG</sequence>
<dbReference type="GO" id="GO:0047700">
    <property type="term" value="F:beta-glucoside kinase activity"/>
    <property type="evidence" value="ECO:0007669"/>
    <property type="project" value="UniProtKB-EC"/>
</dbReference>
<dbReference type="PANTHER" id="PTHR18964">
    <property type="entry name" value="ROK (REPRESSOR, ORF, KINASE) FAMILY"/>
    <property type="match status" value="1"/>
</dbReference>
<comment type="similarity">
    <text evidence="1">Belongs to the ROK (NagC/XylR) family.</text>
</comment>
<dbReference type="InterPro" id="IPR000600">
    <property type="entry name" value="ROK"/>
</dbReference>
<keyword evidence="3" id="KW-1185">Reference proteome</keyword>
<gene>
    <name evidence="2" type="ORF">BCUN_2103</name>
</gene>
<protein>
    <submittedName>
        <fullName evidence="2">Transcriptional regulator</fullName>
        <ecNumber evidence="2">2.7.1.85</ecNumber>
    </submittedName>
</protein>
<organism evidence="2 3">
    <name type="scientific">Bifidobacterium cuniculi</name>
    <dbReference type="NCBI Taxonomy" id="1688"/>
    <lineage>
        <taxon>Bacteria</taxon>
        <taxon>Bacillati</taxon>
        <taxon>Actinomycetota</taxon>
        <taxon>Actinomycetes</taxon>
        <taxon>Bifidobacteriales</taxon>
        <taxon>Bifidobacteriaceae</taxon>
        <taxon>Bifidobacterium</taxon>
    </lineage>
</organism>
<evidence type="ECO:0000256" key="1">
    <source>
        <dbReference type="ARBA" id="ARBA00006479"/>
    </source>
</evidence>
<evidence type="ECO:0000313" key="2">
    <source>
        <dbReference type="EMBL" id="KFI64238.1"/>
    </source>
</evidence>
<dbReference type="AlphaFoldDB" id="A0A087AZN8"/>
<dbReference type="Proteomes" id="UP000029067">
    <property type="component" value="Unassembled WGS sequence"/>
</dbReference>
<comment type="caution">
    <text evidence="2">The sequence shown here is derived from an EMBL/GenBank/DDBJ whole genome shotgun (WGS) entry which is preliminary data.</text>
</comment>
<dbReference type="InterPro" id="IPR043129">
    <property type="entry name" value="ATPase_NBD"/>
</dbReference>
<dbReference type="Pfam" id="PF00480">
    <property type="entry name" value="ROK"/>
    <property type="match status" value="1"/>
</dbReference>
<dbReference type="EMBL" id="JGYV01000005">
    <property type="protein sequence ID" value="KFI64238.1"/>
    <property type="molecule type" value="Genomic_DNA"/>
</dbReference>
<dbReference type="STRING" id="1688.BCUN_2103"/>
<evidence type="ECO:0000313" key="3">
    <source>
        <dbReference type="Proteomes" id="UP000029067"/>
    </source>
</evidence>
<dbReference type="OrthoDB" id="9810372at2"/>
<proteinExistence type="inferred from homology"/>
<dbReference type="RefSeq" id="WP_033516943.1">
    <property type="nucleotide sequence ID" value="NZ_JGYV01000005.1"/>
</dbReference>